<feature type="region of interest" description="Disordered" evidence="3">
    <location>
        <begin position="170"/>
        <end position="195"/>
    </location>
</feature>
<evidence type="ECO:0000256" key="1">
    <source>
        <dbReference type="ARBA" id="ARBA00023224"/>
    </source>
</evidence>
<dbReference type="SMART" id="SM00239">
    <property type="entry name" value="C2"/>
    <property type="match status" value="1"/>
</dbReference>
<feature type="compositionally biased region" description="Low complexity" evidence="3">
    <location>
        <begin position="399"/>
        <end position="410"/>
    </location>
</feature>
<dbReference type="PROSITE" id="PS50004">
    <property type="entry name" value="C2"/>
    <property type="match status" value="1"/>
</dbReference>
<dbReference type="CDD" id="cd00275">
    <property type="entry name" value="C2_PLC_like"/>
    <property type="match status" value="1"/>
</dbReference>
<evidence type="ECO:0000256" key="3">
    <source>
        <dbReference type="SAM" id="MobiDB-lite"/>
    </source>
</evidence>
<feature type="region of interest" description="Disordered" evidence="3">
    <location>
        <begin position="217"/>
        <end position="288"/>
    </location>
</feature>
<dbReference type="Pfam" id="PF00388">
    <property type="entry name" value="PI-PLC-X"/>
    <property type="match status" value="2"/>
</dbReference>
<keyword evidence="1" id="KW-0807">Transducer</keyword>
<proteinExistence type="predicted"/>
<dbReference type="InterPro" id="IPR035892">
    <property type="entry name" value="C2_domain_sf"/>
</dbReference>
<dbReference type="PANTHER" id="PTHR10336:SF82">
    <property type="entry name" value="PHOSPHOINOSITIDE PHOSPHOLIPASE C"/>
    <property type="match status" value="1"/>
</dbReference>
<dbReference type="PROSITE" id="PS50007">
    <property type="entry name" value="PIPLC_X_DOMAIN"/>
    <property type="match status" value="1"/>
</dbReference>
<dbReference type="GO" id="GO:0048015">
    <property type="term" value="P:phosphatidylinositol-mediated signaling"/>
    <property type="evidence" value="ECO:0007669"/>
    <property type="project" value="TreeGrafter"/>
</dbReference>
<dbReference type="InterPro" id="IPR000909">
    <property type="entry name" value="PLipase_C_PInositol-sp_X_dom"/>
</dbReference>
<keyword evidence="7" id="KW-1185">Reference proteome</keyword>
<dbReference type="SUPFAM" id="SSF51695">
    <property type="entry name" value="PLC-like phosphodiesterases"/>
    <property type="match status" value="1"/>
</dbReference>
<organism evidence="6 7">
    <name type="scientific">Conoideocrella luteorostrata</name>
    <dbReference type="NCBI Taxonomy" id="1105319"/>
    <lineage>
        <taxon>Eukaryota</taxon>
        <taxon>Fungi</taxon>
        <taxon>Dikarya</taxon>
        <taxon>Ascomycota</taxon>
        <taxon>Pezizomycotina</taxon>
        <taxon>Sordariomycetes</taxon>
        <taxon>Hypocreomycetidae</taxon>
        <taxon>Hypocreales</taxon>
        <taxon>Clavicipitaceae</taxon>
        <taxon>Conoideocrella</taxon>
    </lineage>
</organism>
<dbReference type="InterPro" id="IPR000008">
    <property type="entry name" value="C2_dom"/>
</dbReference>
<comment type="caution">
    <text evidence="6">The sequence shown here is derived from an EMBL/GenBank/DDBJ whole genome shotgun (WGS) entry which is preliminary data.</text>
</comment>
<dbReference type="InterPro" id="IPR001711">
    <property type="entry name" value="PLipase_C_Pinositol-sp_Y"/>
</dbReference>
<protein>
    <recommendedName>
        <fullName evidence="2">Phosphoinositide phospholipase C</fullName>
        <ecNumber evidence="2">3.1.4.11</ecNumber>
    </recommendedName>
</protein>
<dbReference type="AlphaFoldDB" id="A0AAJ0CV06"/>
<dbReference type="Gene3D" id="2.60.40.150">
    <property type="entry name" value="C2 domain"/>
    <property type="match status" value="1"/>
</dbReference>
<dbReference type="Proteomes" id="UP001251528">
    <property type="component" value="Unassembled WGS sequence"/>
</dbReference>
<feature type="compositionally biased region" description="Low complexity" evidence="3">
    <location>
        <begin position="269"/>
        <end position="279"/>
    </location>
</feature>
<feature type="compositionally biased region" description="Basic and acidic residues" evidence="3">
    <location>
        <begin position="642"/>
        <end position="663"/>
    </location>
</feature>
<dbReference type="Pfam" id="PF00387">
    <property type="entry name" value="PI-PLC-Y"/>
    <property type="match status" value="1"/>
</dbReference>
<feature type="domain" description="C2" evidence="4">
    <location>
        <begin position="585"/>
        <end position="729"/>
    </location>
</feature>
<keyword evidence="2" id="KW-0442">Lipid degradation</keyword>
<dbReference type="InterPro" id="IPR017946">
    <property type="entry name" value="PLC-like_Pdiesterase_TIM-brl"/>
</dbReference>
<reference evidence="6" key="1">
    <citation type="submission" date="2023-06" db="EMBL/GenBank/DDBJ databases">
        <title>Conoideocrella luteorostrata (Hypocreales: Clavicipitaceae), a potential biocontrol fungus for elongate hemlock scale in United States Christmas tree production areas.</title>
        <authorList>
            <person name="Barrett H."/>
            <person name="Lovett B."/>
            <person name="Macias A.M."/>
            <person name="Stajich J.E."/>
            <person name="Kasson M.T."/>
        </authorList>
    </citation>
    <scope>NUCLEOTIDE SEQUENCE</scope>
    <source>
        <strain evidence="6">ARSEF 14590</strain>
    </source>
</reference>
<evidence type="ECO:0000256" key="2">
    <source>
        <dbReference type="RuleBase" id="RU361133"/>
    </source>
</evidence>
<evidence type="ECO:0000259" key="5">
    <source>
        <dbReference type="PROSITE" id="PS50008"/>
    </source>
</evidence>
<comment type="catalytic activity">
    <reaction evidence="2">
        <text>a 1,2-diacyl-sn-glycero-3-phospho-(1D-myo-inositol-4,5-bisphosphate) + H2O = 1D-myo-inositol 1,4,5-trisphosphate + a 1,2-diacyl-sn-glycerol + H(+)</text>
        <dbReference type="Rhea" id="RHEA:33179"/>
        <dbReference type="ChEBI" id="CHEBI:15377"/>
        <dbReference type="ChEBI" id="CHEBI:15378"/>
        <dbReference type="ChEBI" id="CHEBI:17815"/>
        <dbReference type="ChEBI" id="CHEBI:58456"/>
        <dbReference type="ChEBI" id="CHEBI:203600"/>
        <dbReference type="EC" id="3.1.4.11"/>
    </reaction>
</comment>
<dbReference type="Gene3D" id="3.20.20.190">
    <property type="entry name" value="Phosphatidylinositol (PI) phosphodiesterase"/>
    <property type="match status" value="2"/>
</dbReference>
<gene>
    <name evidence="6" type="ORF">QQS21_003038</name>
</gene>
<dbReference type="InterPro" id="IPR001192">
    <property type="entry name" value="PI-PLC_fam"/>
</dbReference>
<accession>A0AAJ0CV06</accession>
<sequence length="758" mass="84911">MSIFGNTNKNARRALVSMLGVSTLINPTEAVSPTTTTKPADADVHISNQMHDIAEKLYENLKGEDAHLSREKFYKFLKEVQCEPVVRDLDQEQYAVWEFRRVWLGEYDADAAGPPPNTDMSKSLSNYFINSSHNTYLDGNQLASHSTPEAYRNVLSRGCRCIEIDVWNGEPAPSRERSKSPHVRHSRGPSRTSQVNVAIAALDSVEETYKSAKQYLGEKSSLHSRTASAHSRTMVDEPSPRTSVLNLPDTKQPYDKSAMIRSNGGHTTPSRQPRQSSPPRGEPIVTHGHTLTIPCGFREVCEAIKESAFVNNDLPIIISLEVHADWDQQEIMVQIMKEVWQGLLVTEAHEDFDPKFRLPKLQDLQRKILVKVKKAPAVMEPISTTQKAQEGIVQVTTQSTSQSIEESITQNPSQSMSKSAPDLLATGTKDDESSSLESDGQLKAPAKLVSTPVAADTSQDRLNLGRICQSLGDLAVYTRSEHFKAFETKEAKKPAHIFSISEKRILELYQKNHRDVFVHNKNYFMRAYPDKMRVTSSNLDPSLFWRRGVQMAAMNWQTIDTGMMLNHGMFADEKGWVLKPPGYQSSDKFAESHDEAAPGLTLDLGIKVFVGHNIPTGSDDSNENQRSGSAIRPYVKVELHVERSENVTGKETDENSYKKRTDAGKSNNPRFDESKNQLNFTGITNVVPELSFVRFRILDDSQTRNSILAWACIRLDRLRSGYRFVRLMSMKGSPIHHGGLFVKIDKKLHGGNTGSKSK</sequence>
<dbReference type="GO" id="GO:0004435">
    <property type="term" value="F:phosphatidylinositol-4,5-bisphosphate phospholipase C activity"/>
    <property type="evidence" value="ECO:0007669"/>
    <property type="project" value="UniProtKB-EC"/>
</dbReference>
<evidence type="ECO:0000313" key="6">
    <source>
        <dbReference type="EMBL" id="KAK2608468.1"/>
    </source>
</evidence>
<dbReference type="PROSITE" id="PS50008">
    <property type="entry name" value="PIPLC_Y_DOMAIN"/>
    <property type="match status" value="1"/>
</dbReference>
<dbReference type="EMBL" id="JASWJB010000038">
    <property type="protein sequence ID" value="KAK2608468.1"/>
    <property type="molecule type" value="Genomic_DNA"/>
</dbReference>
<keyword evidence="2" id="KW-0443">Lipid metabolism</keyword>
<dbReference type="PRINTS" id="PR00390">
    <property type="entry name" value="PHPHLIPASEC"/>
</dbReference>
<feature type="region of interest" description="Disordered" evidence="3">
    <location>
        <begin position="642"/>
        <end position="675"/>
    </location>
</feature>
<dbReference type="SMART" id="SM00148">
    <property type="entry name" value="PLCXc"/>
    <property type="match status" value="1"/>
</dbReference>
<dbReference type="SMART" id="SM00149">
    <property type="entry name" value="PLCYc"/>
    <property type="match status" value="1"/>
</dbReference>
<dbReference type="SUPFAM" id="SSF49562">
    <property type="entry name" value="C2 domain (Calcium/lipid-binding domain, CaLB)"/>
    <property type="match status" value="1"/>
</dbReference>
<feature type="domain" description="PI-PLC Y-box" evidence="5">
    <location>
        <begin position="471"/>
        <end position="581"/>
    </location>
</feature>
<dbReference type="GO" id="GO:0051209">
    <property type="term" value="P:release of sequestered calcium ion into cytosol"/>
    <property type="evidence" value="ECO:0007669"/>
    <property type="project" value="TreeGrafter"/>
</dbReference>
<feature type="region of interest" description="Disordered" evidence="3">
    <location>
        <begin position="399"/>
        <end position="449"/>
    </location>
</feature>
<dbReference type="PANTHER" id="PTHR10336">
    <property type="entry name" value="PHOSPHOINOSITIDE-SPECIFIC PHOSPHOLIPASE C FAMILY PROTEIN"/>
    <property type="match status" value="1"/>
</dbReference>
<evidence type="ECO:0000259" key="4">
    <source>
        <dbReference type="PROSITE" id="PS50004"/>
    </source>
</evidence>
<dbReference type="EC" id="3.1.4.11" evidence="2"/>
<keyword evidence="2" id="KW-0378">Hydrolase</keyword>
<evidence type="ECO:0000313" key="7">
    <source>
        <dbReference type="Proteomes" id="UP001251528"/>
    </source>
</evidence>
<dbReference type="GO" id="GO:0016042">
    <property type="term" value="P:lipid catabolic process"/>
    <property type="evidence" value="ECO:0007669"/>
    <property type="project" value="UniProtKB-KW"/>
</dbReference>
<name>A0AAJ0CV06_9HYPO</name>